<evidence type="ECO:0000256" key="1">
    <source>
        <dbReference type="ARBA" id="ARBA00003109"/>
    </source>
</evidence>
<comment type="catalytic activity">
    <reaction evidence="10">
        <text>L-isoleucine + 2-oxoglutarate = (S)-3-methyl-2-oxopentanoate + L-glutamate</text>
        <dbReference type="Rhea" id="RHEA:24801"/>
        <dbReference type="ChEBI" id="CHEBI:16810"/>
        <dbReference type="ChEBI" id="CHEBI:29985"/>
        <dbReference type="ChEBI" id="CHEBI:35146"/>
        <dbReference type="ChEBI" id="CHEBI:58045"/>
        <dbReference type="EC" id="2.6.1.42"/>
    </reaction>
</comment>
<evidence type="ECO:0000313" key="12">
    <source>
        <dbReference type="EMBL" id="PWR24431.1"/>
    </source>
</evidence>
<protein>
    <recommendedName>
        <fullName evidence="7">Probable branched-chain-amino-acid aminotransferase</fullName>
        <ecNumber evidence="6">2.6.1.42</ecNumber>
    </recommendedName>
</protein>
<comment type="catalytic activity">
    <reaction evidence="9">
        <text>L-valine + 2-oxoglutarate = 3-methyl-2-oxobutanoate + L-glutamate</text>
        <dbReference type="Rhea" id="RHEA:24813"/>
        <dbReference type="ChEBI" id="CHEBI:11851"/>
        <dbReference type="ChEBI" id="CHEBI:16810"/>
        <dbReference type="ChEBI" id="CHEBI:29985"/>
        <dbReference type="ChEBI" id="CHEBI:57762"/>
        <dbReference type="EC" id="2.6.1.42"/>
    </reaction>
</comment>
<dbReference type="SUPFAM" id="SSF56752">
    <property type="entry name" value="D-aminoacid aminotransferase-like PLP-dependent enzymes"/>
    <property type="match status" value="1"/>
</dbReference>
<comment type="pathway">
    <text evidence="4">Amino-acid biosynthesis; L-leucine biosynthesis; L-leucine from 3-methyl-2-oxobutanoate: step 4/4.</text>
</comment>
<dbReference type="Pfam" id="PF01063">
    <property type="entry name" value="Aminotran_4"/>
    <property type="match status" value="1"/>
</dbReference>
<dbReference type="InterPro" id="IPR036038">
    <property type="entry name" value="Aminotransferase-like"/>
</dbReference>
<evidence type="ECO:0000256" key="4">
    <source>
        <dbReference type="ARBA" id="ARBA00005072"/>
    </source>
</evidence>
<organism evidence="12 13">
    <name type="scientific">Zavarzinia aquatilis</name>
    <dbReference type="NCBI Taxonomy" id="2211142"/>
    <lineage>
        <taxon>Bacteria</taxon>
        <taxon>Pseudomonadati</taxon>
        <taxon>Pseudomonadota</taxon>
        <taxon>Alphaproteobacteria</taxon>
        <taxon>Rhodospirillales</taxon>
        <taxon>Zavarziniaceae</taxon>
        <taxon>Zavarzinia</taxon>
    </lineage>
</organism>
<evidence type="ECO:0000256" key="8">
    <source>
        <dbReference type="ARBA" id="ARBA00023304"/>
    </source>
</evidence>
<comment type="caution">
    <text evidence="12">The sequence shown here is derived from an EMBL/GenBank/DDBJ whole genome shotgun (WGS) entry which is preliminary data.</text>
</comment>
<dbReference type="Gene3D" id="3.30.470.10">
    <property type="match status" value="1"/>
</dbReference>
<comment type="function">
    <text evidence="1">Acts on leucine, isoleucine and valine.</text>
</comment>
<evidence type="ECO:0000256" key="3">
    <source>
        <dbReference type="ARBA" id="ARBA00004931"/>
    </source>
</evidence>
<dbReference type="EC" id="2.6.1.42" evidence="6"/>
<comment type="pathway">
    <text evidence="2">Amino-acid biosynthesis; L-isoleucine biosynthesis; L-isoleucine from 2-oxobutanoate: step 4/4.</text>
</comment>
<dbReference type="RefSeq" id="WP_109903852.1">
    <property type="nucleotide sequence ID" value="NZ_QGLE01000003.1"/>
</dbReference>
<reference evidence="12 13" key="1">
    <citation type="submission" date="2018-05" db="EMBL/GenBank/DDBJ databases">
        <title>Zavarzinia sp. HR-AS.</title>
        <authorList>
            <person name="Lee Y."/>
            <person name="Jeon C.O."/>
        </authorList>
    </citation>
    <scope>NUCLEOTIDE SEQUENCE [LARGE SCALE GENOMIC DNA]</scope>
    <source>
        <strain evidence="12 13">HR-AS</strain>
    </source>
</reference>
<keyword evidence="8" id="KW-0100">Branched-chain amino acid biosynthesis</keyword>
<dbReference type="Proteomes" id="UP000245461">
    <property type="component" value="Unassembled WGS sequence"/>
</dbReference>
<evidence type="ECO:0000256" key="11">
    <source>
        <dbReference type="ARBA" id="ARBA00049229"/>
    </source>
</evidence>
<comment type="catalytic activity">
    <reaction evidence="11">
        <text>L-leucine + 2-oxoglutarate = 4-methyl-2-oxopentanoate + L-glutamate</text>
        <dbReference type="Rhea" id="RHEA:18321"/>
        <dbReference type="ChEBI" id="CHEBI:16810"/>
        <dbReference type="ChEBI" id="CHEBI:17865"/>
        <dbReference type="ChEBI" id="CHEBI:29985"/>
        <dbReference type="ChEBI" id="CHEBI:57427"/>
        <dbReference type="EC" id="2.6.1.42"/>
    </reaction>
</comment>
<comment type="pathway">
    <text evidence="3">Amino-acid biosynthesis; L-valine biosynthesis; L-valine from pyruvate: step 4/4.</text>
</comment>
<evidence type="ECO:0000256" key="9">
    <source>
        <dbReference type="ARBA" id="ARBA00048212"/>
    </source>
</evidence>
<dbReference type="InterPro" id="IPR043132">
    <property type="entry name" value="BCAT-like_C"/>
</dbReference>
<keyword evidence="8" id="KW-0028">Amino-acid biosynthesis</keyword>
<evidence type="ECO:0000256" key="5">
    <source>
        <dbReference type="ARBA" id="ARBA00009320"/>
    </source>
</evidence>
<name>A0A317ECJ1_9PROT</name>
<evidence type="ECO:0000313" key="13">
    <source>
        <dbReference type="Proteomes" id="UP000245461"/>
    </source>
</evidence>
<keyword evidence="13" id="KW-1185">Reference proteome</keyword>
<dbReference type="InterPro" id="IPR043131">
    <property type="entry name" value="BCAT-like_N"/>
</dbReference>
<evidence type="ECO:0000256" key="2">
    <source>
        <dbReference type="ARBA" id="ARBA00004824"/>
    </source>
</evidence>
<evidence type="ECO:0000256" key="10">
    <source>
        <dbReference type="ARBA" id="ARBA00048798"/>
    </source>
</evidence>
<evidence type="ECO:0000256" key="7">
    <source>
        <dbReference type="ARBA" id="ARBA00014472"/>
    </source>
</evidence>
<comment type="similarity">
    <text evidence="5">Belongs to the class-IV pyridoxal-phosphate-dependent aminotransferase family.</text>
</comment>
<gene>
    <name evidence="12" type="ORF">DKG74_06370</name>
</gene>
<sequence length="268" mass="27458">MIWFDGRLSAGGTIPLDATDRGLLLGDGVFETIGVFNRSPFALGAHLDSLAAAAGVLGFAVPMATVERAVADLVAAMPGPHGAIRVTVSRGAGPRGLLPPASSLPIVLASLAPWTPAMAFQPVALATVSIRRNETSPLSRLKTLAYLDNVLALAEAKGAGADDALMLNTRGRVAGSAMANLFALIGGELVTPPVGDGVRPGIMRAFLIETAGAGERSLTSADLAGAPLFLTNSLRLLLPVAMLDGQAVPPVPPHYTDMLRRACGLAED</sequence>
<dbReference type="AlphaFoldDB" id="A0A317ECJ1"/>
<dbReference type="GO" id="GO:0009082">
    <property type="term" value="P:branched-chain amino acid biosynthetic process"/>
    <property type="evidence" value="ECO:0007669"/>
    <property type="project" value="UniProtKB-KW"/>
</dbReference>
<dbReference type="GO" id="GO:0004084">
    <property type="term" value="F:branched-chain-amino-acid transaminase activity"/>
    <property type="evidence" value="ECO:0007669"/>
    <property type="project" value="UniProtKB-EC"/>
</dbReference>
<dbReference type="GO" id="GO:0005829">
    <property type="term" value="C:cytosol"/>
    <property type="evidence" value="ECO:0007669"/>
    <property type="project" value="TreeGrafter"/>
</dbReference>
<proteinExistence type="inferred from homology"/>
<dbReference type="InterPro" id="IPR050571">
    <property type="entry name" value="Class-IV_PLP-Dep_Aminotrnsfr"/>
</dbReference>
<dbReference type="InterPro" id="IPR001544">
    <property type="entry name" value="Aminotrans_IV"/>
</dbReference>
<dbReference type="PANTHER" id="PTHR42743:SF11">
    <property type="entry name" value="AMINODEOXYCHORISMATE LYASE"/>
    <property type="match status" value="1"/>
</dbReference>
<dbReference type="PANTHER" id="PTHR42743">
    <property type="entry name" value="AMINO-ACID AMINOTRANSFERASE"/>
    <property type="match status" value="1"/>
</dbReference>
<dbReference type="OrthoDB" id="9805628at2"/>
<evidence type="ECO:0000256" key="6">
    <source>
        <dbReference type="ARBA" id="ARBA00013053"/>
    </source>
</evidence>
<dbReference type="Gene3D" id="3.20.10.10">
    <property type="entry name" value="D-amino Acid Aminotransferase, subunit A, domain 2"/>
    <property type="match status" value="1"/>
</dbReference>
<dbReference type="EMBL" id="QGLE01000003">
    <property type="protein sequence ID" value="PWR24431.1"/>
    <property type="molecule type" value="Genomic_DNA"/>
</dbReference>
<accession>A0A317ECJ1</accession>